<protein>
    <recommendedName>
        <fullName evidence="1">Glycosyltransferase 2-like domain-containing protein</fullName>
    </recommendedName>
</protein>
<evidence type="ECO:0000259" key="1">
    <source>
        <dbReference type="Pfam" id="PF00535"/>
    </source>
</evidence>
<feature type="non-terminal residue" evidence="2">
    <location>
        <position position="168"/>
    </location>
</feature>
<name>A0A383DP06_9ZZZZ</name>
<dbReference type="AlphaFoldDB" id="A0A383DP06"/>
<feature type="domain" description="Glycosyltransferase 2-like" evidence="1">
    <location>
        <begin position="16"/>
        <end position="148"/>
    </location>
</feature>
<dbReference type="GO" id="GO:0006487">
    <property type="term" value="P:protein N-linked glycosylation"/>
    <property type="evidence" value="ECO:0007669"/>
    <property type="project" value="TreeGrafter"/>
</dbReference>
<dbReference type="Gene3D" id="3.90.550.10">
    <property type="entry name" value="Spore Coat Polysaccharide Biosynthesis Protein SpsA, Chain A"/>
    <property type="match status" value="1"/>
</dbReference>
<dbReference type="EMBL" id="UINC01218850">
    <property type="protein sequence ID" value="SVE46049.1"/>
    <property type="molecule type" value="Genomic_DNA"/>
</dbReference>
<dbReference type="CDD" id="cd04179">
    <property type="entry name" value="DPM_DPG-synthase_like"/>
    <property type="match status" value="1"/>
</dbReference>
<dbReference type="InterPro" id="IPR029044">
    <property type="entry name" value="Nucleotide-diphossugar_trans"/>
</dbReference>
<dbReference type="InterPro" id="IPR001173">
    <property type="entry name" value="Glyco_trans_2-like"/>
</dbReference>
<gene>
    <name evidence="2" type="ORF">METZ01_LOCUS498903</name>
</gene>
<organism evidence="2">
    <name type="scientific">marine metagenome</name>
    <dbReference type="NCBI Taxonomy" id="408172"/>
    <lineage>
        <taxon>unclassified sequences</taxon>
        <taxon>metagenomes</taxon>
        <taxon>ecological metagenomes</taxon>
    </lineage>
</organism>
<dbReference type="Pfam" id="PF00535">
    <property type="entry name" value="Glycos_transf_2"/>
    <property type="match status" value="1"/>
</dbReference>
<dbReference type="SUPFAM" id="SSF53448">
    <property type="entry name" value="Nucleotide-diphospho-sugar transferases"/>
    <property type="match status" value="1"/>
</dbReference>
<accession>A0A383DP06</accession>
<sequence>MDNTATNTSNIIPFCSIVIPSYNEASQIRSTLETIKAYMDSTTHKWEIIVVNDGSQDDTEKIVKLFSLSEPRVQIVTISHSGKGWAVKTGMSKAKGKLRFMCDADLSMPINEIDNFFTEIAKGYDVVVGSRELSGSKRFNEPKIRHLIGRIFNFFAKTVSLTNFNDTQ</sequence>
<reference evidence="2" key="1">
    <citation type="submission" date="2018-05" db="EMBL/GenBank/DDBJ databases">
        <authorList>
            <person name="Lanie J.A."/>
            <person name="Ng W.-L."/>
            <person name="Kazmierczak K.M."/>
            <person name="Andrzejewski T.M."/>
            <person name="Davidsen T.M."/>
            <person name="Wayne K.J."/>
            <person name="Tettelin H."/>
            <person name="Glass J.I."/>
            <person name="Rusch D."/>
            <person name="Podicherti R."/>
            <person name="Tsui H.-C.T."/>
            <person name="Winkler M.E."/>
        </authorList>
    </citation>
    <scope>NUCLEOTIDE SEQUENCE</scope>
</reference>
<evidence type="ECO:0000313" key="2">
    <source>
        <dbReference type="EMBL" id="SVE46049.1"/>
    </source>
</evidence>
<proteinExistence type="predicted"/>
<dbReference type="PANTHER" id="PTHR10859">
    <property type="entry name" value="GLYCOSYL TRANSFERASE"/>
    <property type="match status" value="1"/>
</dbReference>
<dbReference type="PANTHER" id="PTHR10859:SF91">
    <property type="entry name" value="DOLICHYL-PHOSPHATE BETA-GLUCOSYLTRANSFERASE"/>
    <property type="match status" value="1"/>
</dbReference>